<dbReference type="EMBL" id="JAVRFH010000004">
    <property type="protein sequence ID" value="MDT0609677.1"/>
    <property type="molecule type" value="Genomic_DNA"/>
</dbReference>
<dbReference type="Pfam" id="PF00535">
    <property type="entry name" value="Glycos_transf_2"/>
    <property type="match status" value="1"/>
</dbReference>
<protein>
    <submittedName>
        <fullName evidence="5">Glycosyltransferase</fullName>
        <ecNumber evidence="5">2.4.-.-</ecNumber>
    </submittedName>
</protein>
<dbReference type="GO" id="GO:0016757">
    <property type="term" value="F:glycosyltransferase activity"/>
    <property type="evidence" value="ECO:0007669"/>
    <property type="project" value="UniProtKB-KW"/>
</dbReference>
<dbReference type="InterPro" id="IPR001173">
    <property type="entry name" value="Glyco_trans_2-like"/>
</dbReference>
<dbReference type="EC" id="2.4.-.-" evidence="5"/>
<dbReference type="PANTHER" id="PTHR43685">
    <property type="entry name" value="GLYCOSYLTRANSFERASE"/>
    <property type="match status" value="1"/>
</dbReference>
<dbReference type="Proteomes" id="UP001180724">
    <property type="component" value="Unassembled WGS sequence"/>
</dbReference>
<organism evidence="5 6">
    <name type="scientific">Streptomyces lancefieldiae</name>
    <dbReference type="NCBI Taxonomy" id="3075520"/>
    <lineage>
        <taxon>Bacteria</taxon>
        <taxon>Bacillati</taxon>
        <taxon>Actinomycetota</taxon>
        <taxon>Actinomycetes</taxon>
        <taxon>Kitasatosporales</taxon>
        <taxon>Streptomycetaceae</taxon>
        <taxon>Streptomyces</taxon>
    </lineage>
</organism>
<evidence type="ECO:0000313" key="6">
    <source>
        <dbReference type="Proteomes" id="UP001180724"/>
    </source>
</evidence>
<dbReference type="CDD" id="cd00761">
    <property type="entry name" value="Glyco_tranf_GTA_type"/>
    <property type="match status" value="1"/>
</dbReference>
<evidence type="ECO:0000256" key="2">
    <source>
        <dbReference type="ARBA" id="ARBA00022676"/>
    </source>
</evidence>
<dbReference type="InterPro" id="IPR029044">
    <property type="entry name" value="Nucleotide-diphossugar_trans"/>
</dbReference>
<comment type="similarity">
    <text evidence="1">Belongs to the glycosyltransferase 2 family.</text>
</comment>
<evidence type="ECO:0000256" key="1">
    <source>
        <dbReference type="ARBA" id="ARBA00006739"/>
    </source>
</evidence>
<dbReference type="PANTHER" id="PTHR43685:SF5">
    <property type="entry name" value="GLYCOSYLTRANSFERASE EPSE-RELATED"/>
    <property type="match status" value="1"/>
</dbReference>
<sequence length="267" mass="28889">MSAAVNRRIVIVTAVHGPSAPLLPEAYASLCEQELPDGWEWRWVIQEDGRTDDVRPYVPDDRRVVFRQGRHGRQGGPGVARTIALAHADGAYVKVLDADDRLPPGALARDLAALEADPTIGWATSRVLDLLPDGSTAGFPGDPDHGPIERGEVLAFWKANGFRAQVHPATLLVRRDLLLALGGWMALPASEDTGLLLALNAVSRGWFSEEVGLLYRKWEGQVTGQAAHVDPAERDARMAVVEARARALATSGWHWPTDAAAGTGRRP</sequence>
<dbReference type="Gene3D" id="3.90.550.10">
    <property type="entry name" value="Spore Coat Polysaccharide Biosynthesis Protein SpsA, Chain A"/>
    <property type="match status" value="1"/>
</dbReference>
<reference evidence="5" key="1">
    <citation type="submission" date="2024-05" db="EMBL/GenBank/DDBJ databases">
        <title>30 novel species of actinomycetes from the DSMZ collection.</title>
        <authorList>
            <person name="Nouioui I."/>
        </authorList>
    </citation>
    <scope>NUCLEOTIDE SEQUENCE</scope>
    <source>
        <strain evidence="5">DSM 40712</strain>
    </source>
</reference>
<evidence type="ECO:0000256" key="3">
    <source>
        <dbReference type="ARBA" id="ARBA00022679"/>
    </source>
</evidence>
<name>A0ABU3AJE2_9ACTN</name>
<dbReference type="InterPro" id="IPR050834">
    <property type="entry name" value="Glycosyltransf_2"/>
</dbReference>
<keyword evidence="6" id="KW-1185">Reference proteome</keyword>
<gene>
    <name evidence="5" type="ORF">RM812_05445</name>
</gene>
<dbReference type="SUPFAM" id="SSF53448">
    <property type="entry name" value="Nucleotide-diphospho-sugar transferases"/>
    <property type="match status" value="1"/>
</dbReference>
<comment type="caution">
    <text evidence="5">The sequence shown here is derived from an EMBL/GenBank/DDBJ whole genome shotgun (WGS) entry which is preliminary data.</text>
</comment>
<accession>A0ABU3AJE2</accession>
<evidence type="ECO:0000313" key="5">
    <source>
        <dbReference type="EMBL" id="MDT0609677.1"/>
    </source>
</evidence>
<evidence type="ECO:0000259" key="4">
    <source>
        <dbReference type="Pfam" id="PF00535"/>
    </source>
</evidence>
<keyword evidence="3 5" id="KW-0808">Transferase</keyword>
<proteinExistence type="inferred from homology"/>
<feature type="domain" description="Glycosyltransferase 2-like" evidence="4">
    <location>
        <begin position="11"/>
        <end position="121"/>
    </location>
</feature>
<keyword evidence="2 5" id="KW-0328">Glycosyltransferase</keyword>